<feature type="compositionally biased region" description="Basic and acidic residues" evidence="1">
    <location>
        <begin position="74"/>
        <end position="125"/>
    </location>
</feature>
<gene>
    <name evidence="2" type="ORF">NQ314_020427</name>
</gene>
<accession>A0AAV8WL28</accession>
<sequence>MSDHPERVSGSSSRGRARWRSRGRGGVNKGDRSHQFEKTSFIENPVNIKIALSTSTGERSCVLDEKTKLTGIKHIFERRPQEGRSFEGEDGGGGEKGKGDRRRYESSGREKAGSERREDRGRGAGEWEVAGGKENIILTHQIEITTSILVIIQVIINR</sequence>
<keyword evidence="3" id="KW-1185">Reference proteome</keyword>
<organism evidence="2 3">
    <name type="scientific">Rhamnusium bicolor</name>
    <dbReference type="NCBI Taxonomy" id="1586634"/>
    <lineage>
        <taxon>Eukaryota</taxon>
        <taxon>Metazoa</taxon>
        <taxon>Ecdysozoa</taxon>
        <taxon>Arthropoda</taxon>
        <taxon>Hexapoda</taxon>
        <taxon>Insecta</taxon>
        <taxon>Pterygota</taxon>
        <taxon>Neoptera</taxon>
        <taxon>Endopterygota</taxon>
        <taxon>Coleoptera</taxon>
        <taxon>Polyphaga</taxon>
        <taxon>Cucujiformia</taxon>
        <taxon>Chrysomeloidea</taxon>
        <taxon>Cerambycidae</taxon>
        <taxon>Lepturinae</taxon>
        <taxon>Rhagiini</taxon>
        <taxon>Rhamnusium</taxon>
    </lineage>
</organism>
<name>A0AAV8WL28_9CUCU</name>
<feature type="region of interest" description="Disordered" evidence="1">
    <location>
        <begin position="1"/>
        <end position="47"/>
    </location>
</feature>
<dbReference type="Proteomes" id="UP001162156">
    <property type="component" value="Unassembled WGS sequence"/>
</dbReference>
<proteinExistence type="predicted"/>
<evidence type="ECO:0000313" key="2">
    <source>
        <dbReference type="EMBL" id="KAJ8927154.1"/>
    </source>
</evidence>
<protein>
    <submittedName>
        <fullName evidence="2">Uncharacterized protein</fullName>
    </submittedName>
</protein>
<feature type="region of interest" description="Disordered" evidence="1">
    <location>
        <begin position="74"/>
        <end position="126"/>
    </location>
</feature>
<evidence type="ECO:0000313" key="3">
    <source>
        <dbReference type="Proteomes" id="UP001162156"/>
    </source>
</evidence>
<dbReference type="AlphaFoldDB" id="A0AAV8WL28"/>
<comment type="caution">
    <text evidence="2">The sequence shown here is derived from an EMBL/GenBank/DDBJ whole genome shotgun (WGS) entry which is preliminary data.</text>
</comment>
<evidence type="ECO:0000256" key="1">
    <source>
        <dbReference type="SAM" id="MobiDB-lite"/>
    </source>
</evidence>
<dbReference type="EMBL" id="JANEYF010005719">
    <property type="protein sequence ID" value="KAJ8927154.1"/>
    <property type="molecule type" value="Genomic_DNA"/>
</dbReference>
<reference evidence="2" key="1">
    <citation type="journal article" date="2023" name="Insect Mol. Biol.">
        <title>Genome sequencing provides insights into the evolution of gene families encoding plant cell wall-degrading enzymes in longhorned beetles.</title>
        <authorList>
            <person name="Shin N.R."/>
            <person name="Okamura Y."/>
            <person name="Kirsch R."/>
            <person name="Pauchet Y."/>
        </authorList>
    </citation>
    <scope>NUCLEOTIDE SEQUENCE</scope>
    <source>
        <strain evidence="2">RBIC_L_NR</strain>
    </source>
</reference>